<evidence type="ECO:0000256" key="3">
    <source>
        <dbReference type="SAM" id="MobiDB-lite"/>
    </source>
</evidence>
<evidence type="ECO:0000313" key="7">
    <source>
        <dbReference type="RefSeq" id="XP_070306300.1"/>
    </source>
</evidence>
<feature type="compositionally biased region" description="Basic and acidic residues" evidence="3">
    <location>
        <begin position="450"/>
        <end position="478"/>
    </location>
</feature>
<keyword evidence="6" id="KW-1185">Reference proteome</keyword>
<dbReference type="SUPFAM" id="SSF50156">
    <property type="entry name" value="PDZ domain-like"/>
    <property type="match status" value="1"/>
</dbReference>
<dbReference type="InterPro" id="IPR039032">
    <property type="entry name" value="Rim-like"/>
</dbReference>
<comment type="subcellular location">
    <subcellularLocation>
        <location evidence="2">Synapse</location>
    </subcellularLocation>
</comment>
<feature type="region of interest" description="Disordered" evidence="3">
    <location>
        <begin position="329"/>
        <end position="508"/>
    </location>
</feature>
<protein>
    <submittedName>
        <fullName evidence="7">Regulating synaptic membrane exocytosis protein 1 isoform X42</fullName>
    </submittedName>
</protein>
<feature type="domain" description="C2" evidence="4">
    <location>
        <begin position="768"/>
        <end position="886"/>
    </location>
</feature>
<feature type="domain" description="PDZ" evidence="5">
    <location>
        <begin position="64"/>
        <end position="150"/>
    </location>
</feature>
<feature type="compositionally biased region" description="Low complexity" evidence="3">
    <location>
        <begin position="575"/>
        <end position="597"/>
    </location>
</feature>
<evidence type="ECO:0000256" key="2">
    <source>
        <dbReference type="ARBA" id="ARBA00034103"/>
    </source>
</evidence>
<dbReference type="PROSITE" id="PS50004">
    <property type="entry name" value="C2"/>
    <property type="match status" value="2"/>
</dbReference>
<dbReference type="InterPro" id="IPR035892">
    <property type="entry name" value="C2_domain_sf"/>
</dbReference>
<name>A0ABM4GSK2_ODOVR</name>
<feature type="compositionally biased region" description="Low complexity" evidence="3">
    <location>
        <begin position="159"/>
        <end position="175"/>
    </location>
</feature>
<dbReference type="SMART" id="SM00228">
    <property type="entry name" value="PDZ"/>
    <property type="match status" value="1"/>
</dbReference>
<dbReference type="Pfam" id="PF00168">
    <property type="entry name" value="C2"/>
    <property type="match status" value="2"/>
</dbReference>
<feature type="region of interest" description="Disordered" evidence="3">
    <location>
        <begin position="157"/>
        <end position="191"/>
    </location>
</feature>
<dbReference type="InterPro" id="IPR036034">
    <property type="entry name" value="PDZ_sf"/>
</dbReference>
<evidence type="ECO:0000313" key="6">
    <source>
        <dbReference type="Proteomes" id="UP001652640"/>
    </source>
</evidence>
<dbReference type="CDD" id="cd04031">
    <property type="entry name" value="C2A_RIM1alpha"/>
    <property type="match status" value="1"/>
</dbReference>
<feature type="region of interest" description="Disordered" evidence="3">
    <location>
        <begin position="675"/>
        <end position="725"/>
    </location>
</feature>
<gene>
    <name evidence="7" type="primary">RIMS1</name>
</gene>
<evidence type="ECO:0000259" key="5">
    <source>
        <dbReference type="PROSITE" id="PS50106"/>
    </source>
</evidence>
<dbReference type="PANTHER" id="PTHR12157">
    <property type="entry name" value="REGULATING SYNAPTIC MEMBRANE EXOCYTOSIS PROTEIN"/>
    <property type="match status" value="1"/>
</dbReference>
<evidence type="ECO:0000259" key="4">
    <source>
        <dbReference type="PROSITE" id="PS50004"/>
    </source>
</evidence>
<dbReference type="CDD" id="cd06714">
    <property type="entry name" value="PDZ_RIM-like"/>
    <property type="match status" value="1"/>
</dbReference>
<feature type="compositionally biased region" description="Polar residues" evidence="3">
    <location>
        <begin position="393"/>
        <end position="402"/>
    </location>
</feature>
<accession>A0ABM4GSK2</accession>
<proteinExistence type="predicted"/>
<dbReference type="PROSITE" id="PS50106">
    <property type="entry name" value="PDZ"/>
    <property type="match status" value="1"/>
</dbReference>
<dbReference type="Gene3D" id="2.30.42.10">
    <property type="match status" value="1"/>
</dbReference>
<organism evidence="6 7">
    <name type="scientific">Odocoileus virginianus</name>
    <name type="common">White-tailed deer</name>
    <dbReference type="NCBI Taxonomy" id="9874"/>
    <lineage>
        <taxon>Eukaryota</taxon>
        <taxon>Metazoa</taxon>
        <taxon>Chordata</taxon>
        <taxon>Craniata</taxon>
        <taxon>Vertebrata</taxon>
        <taxon>Euteleostomi</taxon>
        <taxon>Mammalia</taxon>
        <taxon>Eutheria</taxon>
        <taxon>Laurasiatheria</taxon>
        <taxon>Artiodactyla</taxon>
        <taxon>Ruminantia</taxon>
        <taxon>Pecora</taxon>
        <taxon>Cervidae</taxon>
        <taxon>Odocoileinae</taxon>
        <taxon>Odocoileus</taxon>
    </lineage>
</organism>
<feature type="compositionally biased region" description="Basic and acidic residues" evidence="3">
    <location>
        <begin position="707"/>
        <end position="720"/>
    </location>
</feature>
<reference evidence="6" key="1">
    <citation type="journal article" date="2022" name="J. Hered.">
        <title>A De Novo Chromosome-Level Genome Assembly of the White-Tailed Deer, Odocoileus Virginianus.</title>
        <authorList>
            <person name="London E.W."/>
            <person name="Roca A.L."/>
            <person name="Novakofski J.E."/>
            <person name="Mateus-Pinilla N.E."/>
        </authorList>
    </citation>
    <scope>NUCLEOTIDE SEQUENCE [LARGE SCALE GENOMIC DNA]</scope>
</reference>
<feature type="region of interest" description="Disordered" evidence="3">
    <location>
        <begin position="562"/>
        <end position="622"/>
    </location>
</feature>
<dbReference type="InterPro" id="IPR001478">
    <property type="entry name" value="PDZ"/>
</dbReference>
<dbReference type="InterPro" id="IPR000008">
    <property type="entry name" value="C2_dom"/>
</dbReference>
<feature type="domain" description="C2" evidence="4">
    <location>
        <begin position="201"/>
        <end position="324"/>
    </location>
</feature>
<dbReference type="SMART" id="SM00239">
    <property type="entry name" value="C2"/>
    <property type="match status" value="2"/>
</dbReference>
<dbReference type="SUPFAM" id="SSF49562">
    <property type="entry name" value="C2 domain (Calcium/lipid-binding domain, CaLB)"/>
    <property type="match status" value="2"/>
</dbReference>
<keyword evidence="1" id="KW-0770">Synapse</keyword>
<feature type="region of interest" description="Disordered" evidence="3">
    <location>
        <begin position="638"/>
        <end position="658"/>
    </location>
</feature>
<dbReference type="CDD" id="cd04028">
    <property type="entry name" value="C2B_RIM1alpha"/>
    <property type="match status" value="1"/>
</dbReference>
<dbReference type="Pfam" id="PF00595">
    <property type="entry name" value="PDZ"/>
    <property type="match status" value="1"/>
</dbReference>
<dbReference type="Proteomes" id="UP001652640">
    <property type="component" value="Chromosome 19"/>
</dbReference>
<evidence type="ECO:0000256" key="1">
    <source>
        <dbReference type="ARBA" id="ARBA00023018"/>
    </source>
</evidence>
<reference evidence="7" key="2">
    <citation type="submission" date="2025-08" db="UniProtKB">
        <authorList>
            <consortium name="RefSeq"/>
        </authorList>
    </citation>
    <scope>IDENTIFICATION</scope>
    <source>
        <tissue evidence="7">Tongue muscle</tissue>
    </source>
</reference>
<dbReference type="PANTHER" id="PTHR12157:SF18">
    <property type="entry name" value="REGULATING SYNAPTIC MEMBRANE EXOCYTOSIS PROTEIN 1"/>
    <property type="match status" value="1"/>
</dbReference>
<dbReference type="GeneID" id="110137782"/>
<dbReference type="Gene3D" id="2.60.40.150">
    <property type="entry name" value="C2 domain"/>
    <property type="match status" value="2"/>
</dbReference>
<dbReference type="RefSeq" id="XP_070306300.1">
    <property type="nucleotide sequence ID" value="XM_070450199.1"/>
</dbReference>
<sequence length="922" mass="102739">MRAVDPKEGSVEAWRAGAGDLDYYWLDPATWHSRETSPISSHPVTWQPSKEGDRLIGRVILNKRTTMPKESGALLGLKVVGGKMTDLGRLGAFITKVKKGSLADVVGHLRAGDEVLEWNGKPLPGATNEEVYNIILESKSEPQVEIIVSRPIGDIPRIPESSHPPLESSSSSFESQKMERPSISVISPTSPGALKDAPQVLPGQLSVKLWYDKVGHQLIVNVLQATDLPPRVDGRPRNPYVKMYFLPDRSDKSKRRTKTVKKVLEPKWNQTFVYSHVHRRDFRERMLEITVWDQPRVQEEESEFLGEILIELETALLDDEPHWYKLQTHDESSLPLPQPSPFMPRRHTHGESASKKLQRSQRISDSDMSDYEVDDAIGVVPPGYRSSARESKPSTLTVPEQQRTTHHRSRSVSPHRGDDQGRPRSRLPNVPLQRSLDEIHPTRRSRSPTRHRDASRSPIDQRIRDVDSQCLSEQDRTHRQASPTRSPPADAAFSSRRGRQLPQVPVRSGSIEQASLVVEERTRQMKMKVHRFKQTTGSGSSQELDREQYSKYNVHTDQYRSCDNVSARSSDSDLSDVSAVSRTSSASRLSSTSFLSEQSERPRGRISSFTPKMQGRRMGTSGRAITKSTSMSGEMYTLEHNDGSQSDTAVGTVGAGGKKRRSSLSAKVVAIVSRRSRSTSQLSQTESGHKKLKSTIQRSTETGMAAEMRKMVRQPSRESTDGSINSYSSEGNLIFPGVRLGADSQFSDFLDGLGPAQLVGRQTLATPAMGDIQIGMEDKKGQLEVEVIRARSLTQKPGSKSTPAPYVKVYLLENGACIAKKKTRIARKTLDPLYQQSLVFDESPQGKVLQVIVWGDYGRMDHKCFMGVAQILLEELDLSSMVIGWYKLFPPSSLVDPTLTPLTRRASQSSLESSTGPPCIRS</sequence>